<keyword evidence="2" id="KW-0863">Zinc-finger</keyword>
<comment type="caution">
    <text evidence="5">The sequence shown here is derived from an EMBL/GenBank/DDBJ whole genome shotgun (WGS) entry which is preliminary data.</text>
</comment>
<dbReference type="Proteomes" id="UP001465668">
    <property type="component" value="Unassembled WGS sequence"/>
</dbReference>
<dbReference type="InterPro" id="IPR019786">
    <property type="entry name" value="Zinc_finger_PHD-type_CS"/>
</dbReference>
<dbReference type="CDD" id="cd21552">
    <property type="entry name" value="VEFS-box_ctSUZ12-like"/>
    <property type="match status" value="1"/>
</dbReference>
<keyword evidence="6" id="KW-1185">Reference proteome</keyword>
<evidence type="ECO:0000256" key="4">
    <source>
        <dbReference type="SAM" id="MobiDB-lite"/>
    </source>
</evidence>
<dbReference type="InterPro" id="IPR011011">
    <property type="entry name" value="Znf_FYVE_PHD"/>
</dbReference>
<feature type="compositionally biased region" description="Polar residues" evidence="4">
    <location>
        <begin position="486"/>
        <end position="496"/>
    </location>
</feature>
<feature type="compositionally biased region" description="Acidic residues" evidence="4">
    <location>
        <begin position="316"/>
        <end position="329"/>
    </location>
</feature>
<dbReference type="SUPFAM" id="SSF57903">
    <property type="entry name" value="FYVE/PHD zinc finger"/>
    <property type="match status" value="1"/>
</dbReference>
<feature type="region of interest" description="Disordered" evidence="4">
    <location>
        <begin position="26"/>
        <end position="50"/>
    </location>
</feature>
<dbReference type="PROSITE" id="PS01359">
    <property type="entry name" value="ZF_PHD_1"/>
    <property type="match status" value="1"/>
</dbReference>
<name>A0ABR2XZA7_9PEZI</name>
<evidence type="ECO:0000256" key="3">
    <source>
        <dbReference type="ARBA" id="ARBA00022833"/>
    </source>
</evidence>
<reference evidence="5 6" key="1">
    <citation type="submission" date="2024-02" db="EMBL/GenBank/DDBJ databases">
        <title>First draft genome assembly of two strains of Seiridium cardinale.</title>
        <authorList>
            <person name="Emiliani G."/>
            <person name="Scali E."/>
        </authorList>
    </citation>
    <scope>NUCLEOTIDE SEQUENCE [LARGE SCALE GENOMIC DNA]</scope>
    <source>
        <strain evidence="5 6">BM-138-000479</strain>
    </source>
</reference>
<evidence type="ECO:0000313" key="6">
    <source>
        <dbReference type="Proteomes" id="UP001465668"/>
    </source>
</evidence>
<keyword evidence="1" id="KW-0479">Metal-binding</keyword>
<sequence>MSASIPYKRDSPFLHRVWRSAVDILGGPGTANGEKPGTGKHSPRATKRRRITEDSLDPGVIAAVGPLFTDPSKGFTRALRVQVLRLGRDYVPDPGANGLLHGNGSPLKKDIPAMVIRARCKLTIFKYRPGIETRPMYCDSQPCEVKVFRDSDGVCRQARIYLRQPFHIAAEKLYVVRDDAQGFMLADGYLIQTELESIGDPNWPPFDLLPDQDRHRTPDTPPQQWVISSTFSYTYSKPRATTPVTLRKATGVETETDLAMETDLRWSTPANQAAHHLIDYTSKDSTPHWNGALAPLTNGHVNGRVDTLTNGLAPHDEDDVAADEEDGEGEATTPSRSLRMRGKQQNYNLKLLSDKARGKELKERKKRKDAKARDVGQVTWVMPVKGHVVLENWTCVRCFVEHSNIEQLKEHITQHIEFKFTSDFSPRGGWRIAVSRHGQETPRATRTAEFHEVSSQDELDYDSAAEHSPVKATSRGRPKPAPGKRTLSQVTRTAKQTIPDTKQPVYDRLSKAVLKPNLVVDEPPLNNSWLLQKHRDIIKDYTDVHADEKEYISEWDIYSLTRRATPSPHLNEIYLEFIEDKALWLASSQNRMNEAMKHLAYLNAREALEKSTISKALDILKTARSQIRRVPAQAQNVSQNSETYASKSGCAICGQPAARPNELICANTNCQNPFYHDDCARNEAKMPVDSPSWRCNQCCENEAAT</sequence>
<accession>A0ABR2XZA7</accession>
<proteinExistence type="predicted"/>
<evidence type="ECO:0000256" key="1">
    <source>
        <dbReference type="ARBA" id="ARBA00022723"/>
    </source>
</evidence>
<feature type="region of interest" description="Disordered" evidence="4">
    <location>
        <begin position="436"/>
        <end position="496"/>
    </location>
</feature>
<feature type="compositionally biased region" description="Basic residues" evidence="4">
    <location>
        <begin position="41"/>
        <end position="50"/>
    </location>
</feature>
<evidence type="ECO:0000313" key="5">
    <source>
        <dbReference type="EMBL" id="KAK9778974.1"/>
    </source>
</evidence>
<dbReference type="CDD" id="cd15489">
    <property type="entry name" value="PHD_SF"/>
    <property type="match status" value="1"/>
</dbReference>
<gene>
    <name evidence="5" type="ORF">SCAR479_04210</name>
</gene>
<organism evidence="5 6">
    <name type="scientific">Seiridium cardinale</name>
    <dbReference type="NCBI Taxonomy" id="138064"/>
    <lineage>
        <taxon>Eukaryota</taxon>
        <taxon>Fungi</taxon>
        <taxon>Dikarya</taxon>
        <taxon>Ascomycota</taxon>
        <taxon>Pezizomycotina</taxon>
        <taxon>Sordariomycetes</taxon>
        <taxon>Xylariomycetidae</taxon>
        <taxon>Amphisphaeriales</taxon>
        <taxon>Sporocadaceae</taxon>
        <taxon>Seiridium</taxon>
    </lineage>
</organism>
<evidence type="ECO:0000256" key="2">
    <source>
        <dbReference type="ARBA" id="ARBA00022771"/>
    </source>
</evidence>
<protein>
    <submittedName>
        <fullName evidence="5">Polycomb protein VEFS-Box domain-containing protein</fullName>
    </submittedName>
</protein>
<dbReference type="EMBL" id="JARVKM010000013">
    <property type="protein sequence ID" value="KAK9778974.1"/>
    <property type="molecule type" value="Genomic_DNA"/>
</dbReference>
<keyword evidence="3" id="KW-0862">Zinc</keyword>
<feature type="region of interest" description="Disordered" evidence="4">
    <location>
        <begin position="309"/>
        <end position="337"/>
    </location>
</feature>